<accession>A0AAD4UH78</accession>
<keyword evidence="2" id="KW-1185">Reference proteome</keyword>
<name>A0AAD4UH78_OVIAM</name>
<dbReference type="Proteomes" id="UP001214576">
    <property type="component" value="Unassembled WGS sequence"/>
</dbReference>
<dbReference type="EMBL" id="JAKZEL010000003">
    <property type="protein sequence ID" value="KAI4545191.1"/>
    <property type="molecule type" value="Genomic_DNA"/>
</dbReference>
<organism evidence="1 2">
    <name type="scientific">Ovis ammon polii</name>
    <dbReference type="NCBI Taxonomy" id="230172"/>
    <lineage>
        <taxon>Eukaryota</taxon>
        <taxon>Metazoa</taxon>
        <taxon>Chordata</taxon>
        <taxon>Craniata</taxon>
        <taxon>Vertebrata</taxon>
        <taxon>Euteleostomi</taxon>
        <taxon>Mammalia</taxon>
        <taxon>Eutheria</taxon>
        <taxon>Laurasiatheria</taxon>
        <taxon>Artiodactyla</taxon>
        <taxon>Ruminantia</taxon>
        <taxon>Pecora</taxon>
        <taxon>Bovidae</taxon>
        <taxon>Caprinae</taxon>
        <taxon>Ovis</taxon>
    </lineage>
</organism>
<comment type="caution">
    <text evidence="1">The sequence shown here is derived from an EMBL/GenBank/DDBJ whole genome shotgun (WGS) entry which is preliminary data.</text>
</comment>
<reference evidence="1" key="1">
    <citation type="submission" date="2022-03" db="EMBL/GenBank/DDBJ databases">
        <title>Genomic analyses of argali, domestic sheep and their hybrids provide insights into chromosomal evolution, heterosis and genetic basis of agronomic traits.</title>
        <authorList>
            <person name="Li M."/>
        </authorList>
    </citation>
    <scope>NUCLEOTIDE SEQUENCE</scope>
    <source>
        <strain evidence="1">CAU-MHL-2022a</strain>
        <tissue evidence="1">Skin</tissue>
    </source>
</reference>
<protein>
    <submittedName>
        <fullName evidence="1">Uncharacterized protein</fullName>
    </submittedName>
</protein>
<dbReference type="AlphaFoldDB" id="A0AAD4UH78"/>
<evidence type="ECO:0000313" key="1">
    <source>
        <dbReference type="EMBL" id="KAI4545191.1"/>
    </source>
</evidence>
<proteinExistence type="predicted"/>
<gene>
    <name evidence="1" type="ORF">MG293_005457</name>
</gene>
<evidence type="ECO:0000313" key="2">
    <source>
        <dbReference type="Proteomes" id="UP001214576"/>
    </source>
</evidence>
<sequence length="187" mass="19864">MAVPMTLLNLVEQLREVDKELVGISVELGDWCAQRILWHVQDLAVGKSPWSPALVNLSLKPSMATGMCPQSKTGPHTKAPVGELLKASSSVPPRVRAQYTGPVFSSRVNLFSGGGGVASLCPHDGSHAPDSQTQGFSFAKPQLVIQLEQGEKPWVADVHRMRITTGMQAALCGSPVLSGSVRTLAGE</sequence>